<organism evidence="3 4">
    <name type="scientific">Streptococcus oriscaviae</name>
    <dbReference type="NCBI Taxonomy" id="2781599"/>
    <lineage>
        <taxon>Bacteria</taxon>
        <taxon>Bacillati</taxon>
        <taxon>Bacillota</taxon>
        <taxon>Bacilli</taxon>
        <taxon>Lactobacillales</taxon>
        <taxon>Streptococcaceae</taxon>
        <taxon>Streptococcus</taxon>
    </lineage>
</organism>
<gene>
    <name evidence="3" type="ORF">INT76_07845</name>
</gene>
<dbReference type="Pfam" id="PF03793">
    <property type="entry name" value="PASTA"/>
    <property type="match status" value="1"/>
</dbReference>
<evidence type="ECO:0000259" key="2">
    <source>
        <dbReference type="PROSITE" id="PS51178"/>
    </source>
</evidence>
<accession>A0ABX7YIU4</accession>
<dbReference type="InterPro" id="IPR005543">
    <property type="entry name" value="PASTA_dom"/>
</dbReference>
<dbReference type="PROSITE" id="PS51178">
    <property type="entry name" value="PASTA"/>
    <property type="match status" value="2"/>
</dbReference>
<sequence length="238" mass="26405">MAKKAKGGNNPLKSFDKWANTVPDTAKIIGDAVQAAAPILDKALDRNYEKEKNRISIPNVLDLDLLEGKELLEKLGFLVTVTLVKPDKKYSTARDNEIVDMIPKSGRVDKGSVIKLYYVTQEIIDSSNLDVPIPNLLGLSITEAREHLKDLGLKPAYELLKAEARWANQQVNTVLDMEPKVSLFSSTVVKGSILKLKYIDEATLEESRKLAQAAAKKQLDLGQLVGRIPNFLPQNKQE</sequence>
<name>A0ABX7YIU4_9STRE</name>
<dbReference type="CDD" id="cd06577">
    <property type="entry name" value="PASTA_pknB"/>
    <property type="match status" value="2"/>
</dbReference>
<evidence type="ECO:0000313" key="3">
    <source>
        <dbReference type="EMBL" id="QUE53737.1"/>
    </source>
</evidence>
<dbReference type="RefSeq" id="WP_212569901.1">
    <property type="nucleotide sequence ID" value="NZ_CP073084.1"/>
</dbReference>
<dbReference type="EMBL" id="CP073084">
    <property type="protein sequence ID" value="QUE53737.1"/>
    <property type="molecule type" value="Genomic_DNA"/>
</dbReference>
<protein>
    <submittedName>
        <fullName evidence="3">PASTA domain-containing protein</fullName>
    </submittedName>
</protein>
<feature type="domain" description="PASTA" evidence="2">
    <location>
        <begin position="51"/>
        <end position="120"/>
    </location>
</feature>
<comment type="subcellular location">
    <subcellularLocation>
        <location evidence="1">Cell membrane</location>
        <topology evidence="1">Single-pass membrane protein</topology>
    </subcellularLocation>
</comment>
<evidence type="ECO:0000313" key="4">
    <source>
        <dbReference type="Proteomes" id="UP000677616"/>
    </source>
</evidence>
<proteinExistence type="predicted"/>
<dbReference type="Proteomes" id="UP000677616">
    <property type="component" value="Chromosome"/>
</dbReference>
<feature type="domain" description="PASTA" evidence="2">
    <location>
        <begin position="125"/>
        <end position="200"/>
    </location>
</feature>
<keyword evidence="4" id="KW-1185">Reference proteome</keyword>
<evidence type="ECO:0000256" key="1">
    <source>
        <dbReference type="ARBA" id="ARBA00004162"/>
    </source>
</evidence>
<reference evidence="3 4" key="1">
    <citation type="submission" date="2021-04" db="EMBL/GenBank/DDBJ databases">
        <title>Complete genome sequence of a novel Streptococcus species.</title>
        <authorList>
            <person name="Teng J.L.L."/>
        </authorList>
    </citation>
    <scope>NUCLEOTIDE SEQUENCE [LARGE SCALE GENOMIC DNA]</scope>
    <source>
        <strain evidence="3 4">HKU75</strain>
    </source>
</reference>